<dbReference type="OrthoDB" id="496981at2759"/>
<evidence type="ECO:0000313" key="1">
    <source>
        <dbReference type="EMBL" id="ETW87511.1"/>
    </source>
</evidence>
<dbReference type="InterPro" id="IPR013078">
    <property type="entry name" value="His_Pase_superF_clade-1"/>
</dbReference>
<sequence length="268" mass="30178">MSELRYEIVPGFFIQDNARLELDPASIAPTPPSLGLLSGSWSEFTSKIEQLNSASANNSGIFYKVLFLGRHGQGYHNVAASKYGEQAWDDYWSLLNGDGEMIWGPDPFLTALGEDQARNANAAWKAEVSKGIPLPQKLYSSPMRRAMRTLVFTFDGILTATSPKPVVIENWREEYGEHTCDKRRTRSEIHAEFPDFEFENGFSEHDVLWTPERETKAHVDERARNFLNRLFAQDIDDTYISVTAHGGIINGLLRVIGRGNYNMLTGGK</sequence>
<keyword evidence="2" id="KW-1185">Reference proteome</keyword>
<dbReference type="EMBL" id="KI925454">
    <property type="protein sequence ID" value="ETW87511.1"/>
    <property type="molecule type" value="Genomic_DNA"/>
</dbReference>
<dbReference type="CDD" id="cd07067">
    <property type="entry name" value="HP_PGM_like"/>
    <property type="match status" value="1"/>
</dbReference>
<organism evidence="1 2">
    <name type="scientific">Heterobasidion irregulare (strain TC 32-1)</name>
    <dbReference type="NCBI Taxonomy" id="747525"/>
    <lineage>
        <taxon>Eukaryota</taxon>
        <taxon>Fungi</taxon>
        <taxon>Dikarya</taxon>
        <taxon>Basidiomycota</taxon>
        <taxon>Agaricomycotina</taxon>
        <taxon>Agaricomycetes</taxon>
        <taxon>Russulales</taxon>
        <taxon>Bondarzewiaceae</taxon>
        <taxon>Heterobasidion</taxon>
        <taxon>Heterobasidion annosum species complex</taxon>
    </lineage>
</organism>
<dbReference type="GO" id="GO:0005737">
    <property type="term" value="C:cytoplasm"/>
    <property type="evidence" value="ECO:0007669"/>
    <property type="project" value="TreeGrafter"/>
</dbReference>
<evidence type="ECO:0008006" key="3">
    <source>
        <dbReference type="Google" id="ProtNLM"/>
    </source>
</evidence>
<dbReference type="eggNOG" id="KOG4754">
    <property type="taxonomic scope" value="Eukaryota"/>
</dbReference>
<dbReference type="AlphaFoldDB" id="W4KR20"/>
<accession>W4KR20</accession>
<dbReference type="InParanoid" id="W4KR20"/>
<dbReference type="HOGENOM" id="CLU_039184_0_0_1"/>
<reference evidence="1 2" key="1">
    <citation type="journal article" date="2012" name="New Phytol.">
        <title>Insight into trade-off between wood decay and parasitism from the genome of a fungal forest pathogen.</title>
        <authorList>
            <person name="Olson A."/>
            <person name="Aerts A."/>
            <person name="Asiegbu F."/>
            <person name="Belbahri L."/>
            <person name="Bouzid O."/>
            <person name="Broberg A."/>
            <person name="Canback B."/>
            <person name="Coutinho P.M."/>
            <person name="Cullen D."/>
            <person name="Dalman K."/>
            <person name="Deflorio G."/>
            <person name="van Diepen L.T."/>
            <person name="Dunand C."/>
            <person name="Duplessis S."/>
            <person name="Durling M."/>
            <person name="Gonthier P."/>
            <person name="Grimwood J."/>
            <person name="Fossdal C.G."/>
            <person name="Hansson D."/>
            <person name="Henrissat B."/>
            <person name="Hietala A."/>
            <person name="Himmelstrand K."/>
            <person name="Hoffmeister D."/>
            <person name="Hogberg N."/>
            <person name="James T.Y."/>
            <person name="Karlsson M."/>
            <person name="Kohler A."/>
            <person name="Kues U."/>
            <person name="Lee Y.H."/>
            <person name="Lin Y.C."/>
            <person name="Lind M."/>
            <person name="Lindquist E."/>
            <person name="Lombard V."/>
            <person name="Lucas S."/>
            <person name="Lunden K."/>
            <person name="Morin E."/>
            <person name="Murat C."/>
            <person name="Park J."/>
            <person name="Raffaello T."/>
            <person name="Rouze P."/>
            <person name="Salamov A."/>
            <person name="Schmutz J."/>
            <person name="Solheim H."/>
            <person name="Stahlberg J."/>
            <person name="Velez H."/>
            <person name="de Vries R.P."/>
            <person name="Wiebenga A."/>
            <person name="Woodward S."/>
            <person name="Yakovlev I."/>
            <person name="Garbelotto M."/>
            <person name="Martin F."/>
            <person name="Grigoriev I.V."/>
            <person name="Stenlid J."/>
        </authorList>
    </citation>
    <scope>NUCLEOTIDE SEQUENCE [LARGE SCALE GENOMIC DNA]</scope>
    <source>
        <strain evidence="1 2">TC 32-1</strain>
    </source>
</reference>
<dbReference type="Pfam" id="PF00300">
    <property type="entry name" value="His_Phos_1"/>
    <property type="match status" value="1"/>
</dbReference>
<dbReference type="Gene3D" id="3.40.50.1240">
    <property type="entry name" value="Phosphoglycerate mutase-like"/>
    <property type="match status" value="1"/>
</dbReference>
<proteinExistence type="predicted"/>
<dbReference type="Proteomes" id="UP000030671">
    <property type="component" value="Unassembled WGS sequence"/>
</dbReference>
<dbReference type="SUPFAM" id="SSF53254">
    <property type="entry name" value="Phosphoglycerate mutase-like"/>
    <property type="match status" value="1"/>
</dbReference>
<dbReference type="InterPro" id="IPR050275">
    <property type="entry name" value="PGM_Phosphatase"/>
</dbReference>
<dbReference type="PANTHER" id="PTHR48100">
    <property type="entry name" value="BROAD-SPECIFICITY PHOSPHATASE YOR283W-RELATED"/>
    <property type="match status" value="1"/>
</dbReference>
<dbReference type="InterPro" id="IPR029033">
    <property type="entry name" value="His_PPase_superfam"/>
</dbReference>
<name>W4KR20_HETIT</name>
<dbReference type="SMART" id="SM00855">
    <property type="entry name" value="PGAM"/>
    <property type="match status" value="1"/>
</dbReference>
<dbReference type="GO" id="GO:0016791">
    <property type="term" value="F:phosphatase activity"/>
    <property type="evidence" value="ECO:0007669"/>
    <property type="project" value="TreeGrafter"/>
</dbReference>
<dbReference type="PANTHER" id="PTHR48100:SF1">
    <property type="entry name" value="HISTIDINE PHOSPHATASE FAMILY PROTEIN-RELATED"/>
    <property type="match status" value="1"/>
</dbReference>
<dbReference type="RefSeq" id="XP_009541403.1">
    <property type="nucleotide sequence ID" value="XM_009543108.1"/>
</dbReference>
<gene>
    <name evidence="1" type="ORF">HETIRDRAFT_469614</name>
</gene>
<protein>
    <recommendedName>
        <fullName evidence="3">Phosphoglycerate mutase-like protein</fullName>
    </recommendedName>
</protein>
<evidence type="ECO:0000313" key="2">
    <source>
        <dbReference type="Proteomes" id="UP000030671"/>
    </source>
</evidence>
<dbReference type="KEGG" id="hir:HETIRDRAFT_469614"/>
<dbReference type="GeneID" id="20677300"/>